<evidence type="ECO:0000256" key="1">
    <source>
        <dbReference type="SAM" id="Phobius"/>
    </source>
</evidence>
<dbReference type="RefSeq" id="WP_087456384.1">
    <property type="nucleotide sequence ID" value="NZ_CP021434.1"/>
</dbReference>
<keyword evidence="3" id="KW-1185">Reference proteome</keyword>
<sequence length="64" mass="6978">MMLFEGMTLHPYSIAFVFLVFAVLSVFTMVSMIKQRKMGLAGFMLISVVVMVASAVISSQVSPS</sequence>
<evidence type="ECO:0000313" key="2">
    <source>
        <dbReference type="EMBL" id="ARU60999.1"/>
    </source>
</evidence>
<feature type="transmembrane region" description="Helical" evidence="1">
    <location>
        <begin position="12"/>
        <end position="33"/>
    </location>
</feature>
<dbReference type="EMBL" id="CP021434">
    <property type="protein sequence ID" value="ARU60999.1"/>
    <property type="molecule type" value="Genomic_DNA"/>
</dbReference>
<proteinExistence type="predicted"/>
<reference evidence="3" key="1">
    <citation type="submission" date="2017-05" db="EMBL/GenBank/DDBJ databases">
        <authorList>
            <person name="Sung H."/>
        </authorList>
    </citation>
    <scope>NUCLEOTIDE SEQUENCE [LARGE SCALE GENOMIC DNA]</scope>
    <source>
        <strain evidence="3">AR23208</strain>
    </source>
</reference>
<keyword evidence="1" id="KW-1133">Transmembrane helix</keyword>
<protein>
    <submittedName>
        <fullName evidence="2">Uncharacterized protein</fullName>
    </submittedName>
</protein>
<feature type="transmembrane region" description="Helical" evidence="1">
    <location>
        <begin position="40"/>
        <end position="61"/>
    </location>
</feature>
<dbReference type="AlphaFoldDB" id="A0A1Y0ILS0"/>
<keyword evidence="1" id="KW-0472">Membrane</keyword>
<evidence type="ECO:0000313" key="3">
    <source>
        <dbReference type="Proteomes" id="UP000195437"/>
    </source>
</evidence>
<gene>
    <name evidence="2" type="ORF">CBW65_07790</name>
</gene>
<accession>A0A1Y0ILS0</accession>
<dbReference type="KEGG" id="tum:CBW65_07790"/>
<dbReference type="Proteomes" id="UP000195437">
    <property type="component" value="Chromosome"/>
</dbReference>
<organism evidence="2 3">
    <name type="scientific">Tumebacillus avium</name>
    <dbReference type="NCBI Taxonomy" id="1903704"/>
    <lineage>
        <taxon>Bacteria</taxon>
        <taxon>Bacillati</taxon>
        <taxon>Bacillota</taxon>
        <taxon>Bacilli</taxon>
        <taxon>Bacillales</taxon>
        <taxon>Alicyclobacillaceae</taxon>
        <taxon>Tumebacillus</taxon>
    </lineage>
</organism>
<keyword evidence="1" id="KW-0812">Transmembrane</keyword>
<name>A0A1Y0ILS0_9BACL</name>